<protein>
    <submittedName>
        <fullName evidence="2">Uncharacterized protein</fullName>
    </submittedName>
</protein>
<dbReference type="Proteomes" id="UP000199408">
    <property type="component" value="Unassembled WGS sequence"/>
</dbReference>
<reference evidence="3" key="1">
    <citation type="submission" date="2016-06" db="EMBL/GenBank/DDBJ databases">
        <authorList>
            <person name="Varghese N."/>
        </authorList>
    </citation>
    <scope>NUCLEOTIDE SEQUENCE [LARGE SCALE GENOMIC DNA]</scope>
    <source>
        <strain evidence="3">DSM 43171</strain>
    </source>
</reference>
<dbReference type="RefSeq" id="WP_245675332.1">
    <property type="nucleotide sequence ID" value="NZ_FMDN01000002.1"/>
</dbReference>
<dbReference type="EMBL" id="FMDN01000002">
    <property type="protein sequence ID" value="SCG37267.1"/>
    <property type="molecule type" value="Genomic_DNA"/>
</dbReference>
<evidence type="ECO:0000313" key="2">
    <source>
        <dbReference type="EMBL" id="SCG37267.1"/>
    </source>
</evidence>
<accession>A0A1C5GUL3</accession>
<proteinExistence type="predicted"/>
<evidence type="ECO:0000256" key="1">
    <source>
        <dbReference type="SAM" id="MobiDB-lite"/>
    </source>
</evidence>
<organism evidence="2 3">
    <name type="scientific">Micromonospora halophytica</name>
    <dbReference type="NCBI Taxonomy" id="47864"/>
    <lineage>
        <taxon>Bacteria</taxon>
        <taxon>Bacillati</taxon>
        <taxon>Actinomycetota</taxon>
        <taxon>Actinomycetes</taxon>
        <taxon>Micromonosporales</taxon>
        <taxon>Micromonosporaceae</taxon>
        <taxon>Micromonospora</taxon>
    </lineage>
</organism>
<name>A0A1C5GUL3_9ACTN</name>
<evidence type="ECO:0000313" key="3">
    <source>
        <dbReference type="Proteomes" id="UP000199408"/>
    </source>
</evidence>
<gene>
    <name evidence="2" type="ORF">GA0070560_10293</name>
</gene>
<keyword evidence="3" id="KW-1185">Reference proteome</keyword>
<dbReference type="STRING" id="47864.GA0070560_10293"/>
<feature type="region of interest" description="Disordered" evidence="1">
    <location>
        <begin position="18"/>
        <end position="37"/>
    </location>
</feature>
<sequence>MQQSLAVGVDTGRATLVAAAGPAGRRTTEEPQVGGDSGLGTAVQVLFRLLRRAVPSGGPDTGCRPV</sequence>
<dbReference type="AlphaFoldDB" id="A0A1C5GUL3"/>